<evidence type="ECO:0000313" key="3">
    <source>
        <dbReference type="Proteomes" id="UP000287033"/>
    </source>
</evidence>
<comment type="caution">
    <text evidence="2">The sequence shown here is derived from an EMBL/GenBank/DDBJ whole genome shotgun (WGS) entry which is preliminary data.</text>
</comment>
<protein>
    <submittedName>
        <fullName evidence="2">Uncharacterized protein</fullName>
    </submittedName>
</protein>
<dbReference type="AlphaFoldDB" id="A0A401RT53"/>
<dbReference type="Proteomes" id="UP000287033">
    <property type="component" value="Unassembled WGS sequence"/>
</dbReference>
<gene>
    <name evidence="2" type="ORF">chiPu_0019798</name>
</gene>
<keyword evidence="3" id="KW-1185">Reference proteome</keyword>
<evidence type="ECO:0000313" key="2">
    <source>
        <dbReference type="EMBL" id="GCC21329.1"/>
    </source>
</evidence>
<dbReference type="EMBL" id="BEZZ01002173">
    <property type="protein sequence ID" value="GCC21329.1"/>
    <property type="molecule type" value="Genomic_DNA"/>
</dbReference>
<accession>A0A401RT53</accession>
<proteinExistence type="predicted"/>
<feature type="compositionally biased region" description="Low complexity" evidence="1">
    <location>
        <begin position="155"/>
        <end position="172"/>
    </location>
</feature>
<sequence length="213" mass="22820">MAAALAQRPQQTWRPRCLNAPNKHGGRAASTPPTNMAADPPSEWRRDLRKILFWGVGGGCPLCLTRFPHRTLGPSLPPSATPNSQRTAAPRKGSPASVAIPLTAHAPYPQPPRLRTALPPAHPFIPIGWAARPVPIGRWVAGPAPPALRLAETRCPSPAGAPRRGACARLGPDPTRNTRLWTSRCDRVVPSDAEGRVRPSGEVLEGYDLKLGN</sequence>
<name>A0A401RT53_CHIPU</name>
<feature type="region of interest" description="Disordered" evidence="1">
    <location>
        <begin position="1"/>
        <end position="42"/>
    </location>
</feature>
<reference evidence="2 3" key="1">
    <citation type="journal article" date="2018" name="Nat. Ecol. Evol.">
        <title>Shark genomes provide insights into elasmobranch evolution and the origin of vertebrates.</title>
        <authorList>
            <person name="Hara Y"/>
            <person name="Yamaguchi K"/>
            <person name="Onimaru K"/>
            <person name="Kadota M"/>
            <person name="Koyanagi M"/>
            <person name="Keeley SD"/>
            <person name="Tatsumi K"/>
            <person name="Tanaka K"/>
            <person name="Motone F"/>
            <person name="Kageyama Y"/>
            <person name="Nozu R"/>
            <person name="Adachi N"/>
            <person name="Nishimura O"/>
            <person name="Nakagawa R"/>
            <person name="Tanegashima C"/>
            <person name="Kiyatake I"/>
            <person name="Matsumoto R"/>
            <person name="Murakumo K"/>
            <person name="Nishida K"/>
            <person name="Terakita A"/>
            <person name="Kuratani S"/>
            <person name="Sato K"/>
            <person name="Hyodo S Kuraku.S."/>
        </authorList>
    </citation>
    <scope>NUCLEOTIDE SEQUENCE [LARGE SCALE GENOMIC DNA]</scope>
</reference>
<organism evidence="2 3">
    <name type="scientific">Chiloscyllium punctatum</name>
    <name type="common">Brownbanded bambooshark</name>
    <name type="synonym">Hemiscyllium punctatum</name>
    <dbReference type="NCBI Taxonomy" id="137246"/>
    <lineage>
        <taxon>Eukaryota</taxon>
        <taxon>Metazoa</taxon>
        <taxon>Chordata</taxon>
        <taxon>Craniata</taxon>
        <taxon>Vertebrata</taxon>
        <taxon>Chondrichthyes</taxon>
        <taxon>Elasmobranchii</taxon>
        <taxon>Galeomorphii</taxon>
        <taxon>Galeoidea</taxon>
        <taxon>Orectolobiformes</taxon>
        <taxon>Hemiscylliidae</taxon>
        <taxon>Chiloscyllium</taxon>
    </lineage>
</organism>
<evidence type="ECO:0000256" key="1">
    <source>
        <dbReference type="SAM" id="MobiDB-lite"/>
    </source>
</evidence>
<feature type="region of interest" description="Disordered" evidence="1">
    <location>
        <begin position="155"/>
        <end position="178"/>
    </location>
</feature>
<feature type="region of interest" description="Disordered" evidence="1">
    <location>
        <begin position="74"/>
        <end position="98"/>
    </location>
</feature>